<dbReference type="GO" id="GO:0000287">
    <property type="term" value="F:magnesium ion binding"/>
    <property type="evidence" value="ECO:0007669"/>
    <property type="project" value="InterPro"/>
</dbReference>
<name>A0A2N4U5U4_9BURK</name>
<evidence type="ECO:0008006" key="7">
    <source>
        <dbReference type="Google" id="ProtNLM"/>
    </source>
</evidence>
<keyword evidence="6" id="KW-1185">Reference proteome</keyword>
<dbReference type="PANTHER" id="PTHR12215:SF10">
    <property type="entry name" value="L-AMINOADIPATE-SEMIALDEHYDE DEHYDROGENASE-PHOSPHOPANTETHEINYL TRANSFERASE"/>
    <property type="match status" value="1"/>
</dbReference>
<evidence type="ECO:0000256" key="1">
    <source>
        <dbReference type="ARBA" id="ARBA00010990"/>
    </source>
</evidence>
<dbReference type="GO" id="GO:0008897">
    <property type="term" value="F:holo-[acyl-carrier-protein] synthase activity"/>
    <property type="evidence" value="ECO:0007669"/>
    <property type="project" value="InterPro"/>
</dbReference>
<dbReference type="PANTHER" id="PTHR12215">
    <property type="entry name" value="PHOSPHOPANTETHEINE TRANSFERASE"/>
    <property type="match status" value="1"/>
</dbReference>
<gene>
    <name evidence="5" type="ORF">CR159_08035</name>
</gene>
<dbReference type="GO" id="GO:0005829">
    <property type="term" value="C:cytosol"/>
    <property type="evidence" value="ECO:0007669"/>
    <property type="project" value="TreeGrafter"/>
</dbReference>
<dbReference type="Pfam" id="PF22624">
    <property type="entry name" value="AASDHPPT_N"/>
    <property type="match status" value="1"/>
</dbReference>
<protein>
    <recommendedName>
        <fullName evidence="7">4'-phosphopantetheinyl transferase</fullName>
    </recommendedName>
</protein>
<dbReference type="GO" id="GO:0019878">
    <property type="term" value="P:lysine biosynthetic process via aminoadipic acid"/>
    <property type="evidence" value="ECO:0007669"/>
    <property type="project" value="TreeGrafter"/>
</dbReference>
<evidence type="ECO:0000259" key="3">
    <source>
        <dbReference type="Pfam" id="PF01648"/>
    </source>
</evidence>
<dbReference type="Pfam" id="PF01648">
    <property type="entry name" value="ACPS"/>
    <property type="match status" value="1"/>
</dbReference>
<evidence type="ECO:0000313" key="6">
    <source>
        <dbReference type="Proteomes" id="UP000234190"/>
    </source>
</evidence>
<dbReference type="InterPro" id="IPR055066">
    <property type="entry name" value="AASDHPPT_N"/>
</dbReference>
<comment type="caution">
    <text evidence="5">The sequence shown here is derived from an EMBL/GenBank/DDBJ whole genome shotgun (WGS) entry which is preliminary data.</text>
</comment>
<sequence length="252" mass="27205">MLRSCDFSTLYSGKGHDEMSESVSREMSLLYPRSGECDVWILPLDCDDARTTASMTMLTPAERVRANAFKVSPPRHRFVQTRAALRLLLGACLNVDASLVGIEQDAGGKPSIPERPDCQFNVSHSGVYALLAIGHGHELGVDIECQRETGDLDLLASNVLSPGEQAVWHALPEVAKLPAFFSLWTKKEALSKALGLGIALPFHTLDIGVNVVLEPVAEGPQLVSVPDYGSCKLYPLSLPSGYSGALAIRQPH</sequence>
<keyword evidence="2" id="KW-0808">Transferase</keyword>
<evidence type="ECO:0000256" key="2">
    <source>
        <dbReference type="ARBA" id="ARBA00022679"/>
    </source>
</evidence>
<dbReference type="AlphaFoldDB" id="A0A2N4U5U4"/>
<dbReference type="SUPFAM" id="SSF56214">
    <property type="entry name" value="4'-phosphopantetheinyl transferase"/>
    <property type="match status" value="2"/>
</dbReference>
<reference evidence="5 6" key="1">
    <citation type="submission" date="2017-10" db="EMBL/GenBank/DDBJ databases">
        <title>Two draft genome sequences of Pusillimonas sp. strains isolated from a nitrate- and radionuclide-contaminated groundwater in Russia.</title>
        <authorList>
            <person name="Grouzdev D.S."/>
            <person name="Tourova T.P."/>
            <person name="Goeva M.A."/>
            <person name="Babich T.L."/>
            <person name="Sokolova D.S."/>
            <person name="Abdullin R."/>
            <person name="Poltaraus A.B."/>
            <person name="Toshchakov S.V."/>
            <person name="Nazina T.N."/>
        </authorList>
    </citation>
    <scope>NUCLEOTIDE SEQUENCE [LARGE SCALE GENOMIC DNA]</scope>
    <source>
        <strain evidence="5 6">JR1/69-3-13</strain>
    </source>
</reference>
<dbReference type="EMBL" id="PDNW01000005">
    <property type="protein sequence ID" value="PLC50395.1"/>
    <property type="molecule type" value="Genomic_DNA"/>
</dbReference>
<dbReference type="InterPro" id="IPR008278">
    <property type="entry name" value="4-PPantetheinyl_Trfase_dom"/>
</dbReference>
<dbReference type="InterPro" id="IPR050559">
    <property type="entry name" value="P-Pant_transferase_sf"/>
</dbReference>
<accession>A0A2N4U5U4</accession>
<dbReference type="InterPro" id="IPR037143">
    <property type="entry name" value="4-PPantetheinyl_Trfase_dom_sf"/>
</dbReference>
<comment type="similarity">
    <text evidence="1">Belongs to the P-Pant transferase superfamily. Gsp/Sfp/HetI/AcpT family.</text>
</comment>
<feature type="domain" description="4'-phosphopantetheinyl transferase" evidence="3">
    <location>
        <begin position="139"/>
        <end position="207"/>
    </location>
</feature>
<proteinExistence type="inferred from homology"/>
<evidence type="ECO:0000259" key="4">
    <source>
        <dbReference type="Pfam" id="PF22624"/>
    </source>
</evidence>
<evidence type="ECO:0000313" key="5">
    <source>
        <dbReference type="EMBL" id="PLC50395.1"/>
    </source>
</evidence>
<dbReference type="Gene3D" id="3.90.470.20">
    <property type="entry name" value="4'-phosphopantetheinyl transferase domain"/>
    <property type="match status" value="1"/>
</dbReference>
<organism evidence="5 6">
    <name type="scientific">Pollutimonas subterranea</name>
    <dbReference type="NCBI Taxonomy" id="2045210"/>
    <lineage>
        <taxon>Bacteria</taxon>
        <taxon>Pseudomonadati</taxon>
        <taxon>Pseudomonadota</taxon>
        <taxon>Betaproteobacteria</taxon>
        <taxon>Burkholderiales</taxon>
        <taxon>Alcaligenaceae</taxon>
        <taxon>Pollutimonas</taxon>
    </lineage>
</organism>
<feature type="domain" description="4'-phosphopantetheinyl transferase N-terminal" evidence="4">
    <location>
        <begin position="52"/>
        <end position="132"/>
    </location>
</feature>
<dbReference type="Proteomes" id="UP000234190">
    <property type="component" value="Unassembled WGS sequence"/>
</dbReference>